<comment type="caution">
    <text evidence="1">The sequence shown here is derived from an EMBL/GenBank/DDBJ whole genome shotgun (WGS) entry which is preliminary data.</text>
</comment>
<dbReference type="Proteomes" id="UP000192366">
    <property type="component" value="Unassembled WGS sequence"/>
</dbReference>
<protein>
    <recommendedName>
        <fullName evidence="3">DUF559 domain-containing protein</fullName>
    </recommendedName>
</protein>
<dbReference type="InterPro" id="IPR011335">
    <property type="entry name" value="Restrct_endonuc-II-like"/>
</dbReference>
<dbReference type="OrthoDB" id="3173471at2"/>
<dbReference type="AlphaFoldDB" id="A0A1W9Z3D7"/>
<organism evidence="1 2">
    <name type="scientific">Mycolicibacterium bacteremicum</name>
    <name type="common">Mycobacterium bacteremicum</name>
    <dbReference type="NCBI Taxonomy" id="564198"/>
    <lineage>
        <taxon>Bacteria</taxon>
        <taxon>Bacillati</taxon>
        <taxon>Actinomycetota</taxon>
        <taxon>Actinomycetes</taxon>
        <taxon>Mycobacteriales</taxon>
        <taxon>Mycobacteriaceae</taxon>
        <taxon>Mycolicibacterium</taxon>
    </lineage>
</organism>
<dbReference type="SUPFAM" id="SSF52980">
    <property type="entry name" value="Restriction endonuclease-like"/>
    <property type="match status" value="1"/>
</dbReference>
<dbReference type="RefSeq" id="WP_083055658.1">
    <property type="nucleotide sequence ID" value="NZ_JACKVM010000008.1"/>
</dbReference>
<reference evidence="1 2" key="1">
    <citation type="submission" date="2017-02" db="EMBL/GenBank/DDBJ databases">
        <title>The new phylogeny of genus Mycobacterium.</title>
        <authorList>
            <person name="Tortoli E."/>
            <person name="Trovato A."/>
            <person name="Cirillo D.M."/>
        </authorList>
    </citation>
    <scope>NUCLEOTIDE SEQUENCE [LARGE SCALE GENOMIC DNA]</scope>
    <source>
        <strain evidence="1 2">DSM 45578</strain>
    </source>
</reference>
<proteinExistence type="predicted"/>
<accession>A0A1W9Z3D7</accession>
<evidence type="ECO:0000313" key="1">
    <source>
        <dbReference type="EMBL" id="ORA06848.1"/>
    </source>
</evidence>
<evidence type="ECO:0000313" key="2">
    <source>
        <dbReference type="Proteomes" id="UP000192366"/>
    </source>
</evidence>
<gene>
    <name evidence="1" type="ORF">BST17_03025</name>
</gene>
<dbReference type="STRING" id="564198.BST17_03025"/>
<name>A0A1W9Z3D7_MYCBA</name>
<keyword evidence="2" id="KW-1185">Reference proteome</keyword>
<evidence type="ECO:0008006" key="3">
    <source>
        <dbReference type="Google" id="ProtNLM"/>
    </source>
</evidence>
<sequence length="280" mass="31745">MGVFIGSEALAAGKVTRNELRRRYKRICPNVYGPPNPTLRERAEAAWLWSNRRGVIAGVAASALHHARWVADDVPIEMLGRSTRPAAGVIVRNEVYAPDEVMTIHGIPVTTAARTLFDLGRHLPRDEAVMRMDALLWCWQVAVDEVLPLIDRYPSARNIRRLKTALELSDDGAESPRETWLRLALTDAGMRPTRTQIPVFDEKGRIVAKVDMGWEDLKVGVQYDGRQHQTDRQRYIQDLKVNRALEQQKWAMVRVIAEDRLGDTLARVARTLEARRRSAA</sequence>
<dbReference type="EMBL" id="MVHJ01000002">
    <property type="protein sequence ID" value="ORA06848.1"/>
    <property type="molecule type" value="Genomic_DNA"/>
</dbReference>